<proteinExistence type="predicted"/>
<protein>
    <submittedName>
        <fullName evidence="1">Uncharacterized protein</fullName>
    </submittedName>
</protein>
<dbReference type="EMBL" id="AP024749">
    <property type="protein sequence ID" value="BCY28888.1"/>
    <property type="molecule type" value="Genomic_DNA"/>
</dbReference>
<reference evidence="1 2" key="1">
    <citation type="submission" date="2021-06" db="EMBL/GenBank/DDBJ databases">
        <title>Whole genome sequences of Flavobacterium sp. KK2020170 and assembly.</title>
        <authorList>
            <person name="Kitahara K."/>
            <person name="Miyoshi S."/>
            <person name="Uesaka K."/>
        </authorList>
    </citation>
    <scope>NUCLEOTIDE SEQUENCE [LARGE SCALE GENOMIC DNA]</scope>
    <source>
        <strain evidence="1 2">KK2020170</strain>
    </source>
</reference>
<evidence type="ECO:0000313" key="1">
    <source>
        <dbReference type="EMBL" id="BCY28888.1"/>
    </source>
</evidence>
<sequence length="243" mass="28925">MRFILIFILFFSILTFSQEKPKPKVITKELYVEFVDTIEYLFVGVDINYYWGEIKETKILEKLTTLKDTSKISFYSSESTLIKDIDTLKKASIHSTLKTTVSESGKTTSTQGKMNFLPVIVCYRFINKDFENYQLTENEKKLILKYFKNGIFKYNMPWKKNITKREGNKQYDYLDDYISEYDIDWYNDNRYTITLKTSNDPKYIDKIGKKYYVEIIKVLDNKSYLFRTTSDGNSFTEIFTKID</sequence>
<organism evidence="1 2">
    <name type="scientific">Flavobacterium okayamense</name>
    <dbReference type="NCBI Taxonomy" id="2830782"/>
    <lineage>
        <taxon>Bacteria</taxon>
        <taxon>Pseudomonadati</taxon>
        <taxon>Bacteroidota</taxon>
        <taxon>Flavobacteriia</taxon>
        <taxon>Flavobacteriales</taxon>
        <taxon>Flavobacteriaceae</taxon>
        <taxon>Flavobacterium</taxon>
    </lineage>
</organism>
<keyword evidence="2" id="KW-1185">Reference proteome</keyword>
<dbReference type="Proteomes" id="UP000825258">
    <property type="component" value="Chromosome"/>
</dbReference>
<evidence type="ECO:0000313" key="2">
    <source>
        <dbReference type="Proteomes" id="UP000825258"/>
    </source>
</evidence>
<gene>
    <name evidence="1" type="ORF">KK2020170_17560</name>
</gene>
<accession>A0ABN6HWX7</accession>
<name>A0ABN6HWX7_9FLAO</name>
<dbReference type="RefSeq" id="WP_221257991.1">
    <property type="nucleotide sequence ID" value="NZ_AP024749.1"/>
</dbReference>